<name>N0B7T5_9HYPH</name>
<evidence type="ECO:0000313" key="2">
    <source>
        <dbReference type="Proteomes" id="UP000005952"/>
    </source>
</evidence>
<dbReference type="Proteomes" id="UP000005952">
    <property type="component" value="Chromosome"/>
</dbReference>
<sequence length="103" mass="11553">MVEDFAPLNLRARLSALQDRIAQARTKLEAHGAIEEHSKELTNFANQHDAIRGSLDSEGTITELQHGKASAQTDALEKDLNRWLEKIEHRYNEPAPRGPNISV</sequence>
<dbReference type="KEGG" id="hdt:HYPDE_40153"/>
<dbReference type="HOGENOM" id="CLU_2259938_0_0_5"/>
<reference evidence="1 2" key="1">
    <citation type="journal article" date="2013" name="Genome Announc.">
        <title>Genome sequences for three denitrifying bacterial strains isolated from a uranium- and nitrate-contaminated subsurface environment.</title>
        <authorList>
            <person name="Venkatramanan R."/>
            <person name="Prakash O."/>
            <person name="Woyke T."/>
            <person name="Chain P."/>
            <person name="Goodwin L.A."/>
            <person name="Watson D."/>
            <person name="Brooks S."/>
            <person name="Kostka J.E."/>
            <person name="Green S.J."/>
        </authorList>
    </citation>
    <scope>NUCLEOTIDE SEQUENCE [LARGE SCALE GENOMIC DNA]</scope>
    <source>
        <strain evidence="1 2">1NES1</strain>
    </source>
</reference>
<accession>N0B7T5</accession>
<gene>
    <name evidence="1" type="ORF">HYPDE_40153</name>
</gene>
<protein>
    <submittedName>
        <fullName evidence="1">Uncharacterized protein</fullName>
    </submittedName>
</protein>
<dbReference type="EMBL" id="CP005587">
    <property type="protein sequence ID" value="AGK59699.1"/>
    <property type="molecule type" value="Genomic_DNA"/>
</dbReference>
<dbReference type="OrthoDB" id="7933057at2"/>
<dbReference type="RefSeq" id="WP_015599714.1">
    <property type="nucleotide sequence ID" value="NC_021172.1"/>
</dbReference>
<evidence type="ECO:0000313" key="1">
    <source>
        <dbReference type="EMBL" id="AGK59699.1"/>
    </source>
</evidence>
<proteinExistence type="predicted"/>
<keyword evidence="2" id="KW-1185">Reference proteome</keyword>
<organism evidence="1 2">
    <name type="scientific">Hyphomicrobium denitrificans 1NES1</name>
    <dbReference type="NCBI Taxonomy" id="670307"/>
    <lineage>
        <taxon>Bacteria</taxon>
        <taxon>Pseudomonadati</taxon>
        <taxon>Pseudomonadota</taxon>
        <taxon>Alphaproteobacteria</taxon>
        <taxon>Hyphomicrobiales</taxon>
        <taxon>Hyphomicrobiaceae</taxon>
        <taxon>Hyphomicrobium</taxon>
    </lineage>
</organism>
<dbReference type="AlphaFoldDB" id="N0B7T5"/>